<evidence type="ECO:0000256" key="5">
    <source>
        <dbReference type="SAM" id="MobiDB-lite"/>
    </source>
</evidence>
<dbReference type="Gene3D" id="2.40.30.10">
    <property type="entry name" value="Translation factors"/>
    <property type="match status" value="1"/>
</dbReference>
<dbReference type="InterPro" id="IPR019926">
    <property type="entry name" value="Ribosomal_uL3_CS"/>
</dbReference>
<dbReference type="InterPro" id="IPR000597">
    <property type="entry name" value="Ribosomal_uL3"/>
</dbReference>
<comment type="similarity">
    <text evidence="1 4">Belongs to the universal ribosomal protein uL3 family.</text>
</comment>
<evidence type="ECO:0000256" key="3">
    <source>
        <dbReference type="ARBA" id="ARBA00023274"/>
    </source>
</evidence>
<dbReference type="Gene3D" id="4.10.960.10">
    <property type="entry name" value="Ribosomal protein L3, domain 3"/>
    <property type="match status" value="1"/>
</dbReference>
<evidence type="ECO:0000256" key="2">
    <source>
        <dbReference type="ARBA" id="ARBA00022980"/>
    </source>
</evidence>
<sequence length="391" mass="44072">MSHRKFEHPRHGSLGFLPKKRCRRGKGKIKSFPRDDPSQSPKLTAFMGYKAGMTHIVRDVDKPGSKLHKKETAEAVTIIETPPIIVVGLVGYVITATGLRSYNTVWAQHLSTEVQRRFYKNWAKAKKKAFTKYAKKYADGQKTIEEELNAMKKHCSAIRVLAHTQISKIQITQKKAHLMEIQVNGGSIEEKVDYAYSLFEKPVKVTDLFEKDEMIDTIAITKGRGTEGVVTRWGVSRLPRKTHRGLRKVACIGAWHPARVSWTVARAGQHGFHHRTEMNKKIYKIGEAGQDSHQAATEFDPTKKEITPMGGFAHYGIVNEDYLMLKGAVPGTKKRVITLRKTLVKQTKKVATEKIALKFIDTSSKFGHGRFQTSEEKAKTLGRLKAPETKA</sequence>
<dbReference type="InterPro" id="IPR044892">
    <property type="entry name" value="Ribosomal_L3_dom_3_arc_sf"/>
</dbReference>
<proteinExistence type="inferred from homology"/>
<dbReference type="PROSITE" id="PS00474">
    <property type="entry name" value="RIBOSOMAL_L3"/>
    <property type="match status" value="1"/>
</dbReference>
<dbReference type="SUPFAM" id="SSF50447">
    <property type="entry name" value="Translation proteins"/>
    <property type="match status" value="1"/>
</dbReference>
<reference evidence="6 7" key="1">
    <citation type="submission" date="2024-06" db="EMBL/GenBank/DDBJ databases">
        <authorList>
            <person name="Kraege A."/>
            <person name="Thomma B."/>
        </authorList>
    </citation>
    <scope>NUCLEOTIDE SEQUENCE [LARGE SCALE GENOMIC DNA]</scope>
</reference>
<gene>
    <name evidence="6" type="primary">g3651</name>
    <name evidence="6" type="ORF">VP750_LOCUS3117</name>
</gene>
<dbReference type="InterPro" id="IPR045077">
    <property type="entry name" value="L3_arc_euk"/>
</dbReference>
<dbReference type="Gene3D" id="3.30.1430.10">
    <property type="match status" value="1"/>
</dbReference>
<dbReference type="InterPro" id="IPR009000">
    <property type="entry name" value="Transl_B-barrel_sf"/>
</dbReference>
<dbReference type="PANTHER" id="PTHR11363">
    <property type="entry name" value="60S RIBOSOMAL PROTEIN L3-RELATED"/>
    <property type="match status" value="1"/>
</dbReference>
<dbReference type="Proteomes" id="UP001497392">
    <property type="component" value="Unassembled WGS sequence"/>
</dbReference>
<keyword evidence="7" id="KW-1185">Reference proteome</keyword>
<feature type="compositionally biased region" description="Basic and acidic residues" evidence="5">
    <location>
        <begin position="373"/>
        <end position="391"/>
    </location>
</feature>
<organism evidence="6 7">
    <name type="scientific">Coccomyxa viridis</name>
    <dbReference type="NCBI Taxonomy" id="1274662"/>
    <lineage>
        <taxon>Eukaryota</taxon>
        <taxon>Viridiplantae</taxon>
        <taxon>Chlorophyta</taxon>
        <taxon>core chlorophytes</taxon>
        <taxon>Trebouxiophyceae</taxon>
        <taxon>Trebouxiophyceae incertae sedis</taxon>
        <taxon>Coccomyxaceae</taxon>
        <taxon>Coccomyxa</taxon>
    </lineage>
</organism>
<dbReference type="Pfam" id="PF00297">
    <property type="entry name" value="Ribosomal_L3"/>
    <property type="match status" value="1"/>
</dbReference>
<feature type="region of interest" description="Disordered" evidence="5">
    <location>
        <begin position="371"/>
        <end position="391"/>
    </location>
</feature>
<dbReference type="EMBL" id="CAXHTA020000005">
    <property type="protein sequence ID" value="CAL5221458.1"/>
    <property type="molecule type" value="Genomic_DNA"/>
</dbReference>
<evidence type="ECO:0000313" key="6">
    <source>
        <dbReference type="EMBL" id="CAL5221458.1"/>
    </source>
</evidence>
<keyword evidence="3 4" id="KW-0687">Ribonucleoprotein</keyword>
<evidence type="ECO:0000313" key="7">
    <source>
        <dbReference type="Proteomes" id="UP001497392"/>
    </source>
</evidence>
<evidence type="ECO:0000256" key="1">
    <source>
        <dbReference type="ARBA" id="ARBA00006540"/>
    </source>
</evidence>
<dbReference type="PANTHER" id="PTHR11363:SF5">
    <property type="entry name" value="LARGE RIBOSOMAL SUBUNIT PROTEIN UL3"/>
    <property type="match status" value="1"/>
</dbReference>
<name>A0ABP1FTF9_9CHLO</name>
<evidence type="ECO:0000256" key="4">
    <source>
        <dbReference type="RuleBase" id="RU003905"/>
    </source>
</evidence>
<comment type="caution">
    <text evidence="6">The sequence shown here is derived from an EMBL/GenBank/DDBJ whole genome shotgun (WGS) entry which is preliminary data.</text>
</comment>
<keyword evidence="2 4" id="KW-0689">Ribosomal protein</keyword>
<accession>A0ABP1FTF9</accession>
<protein>
    <submittedName>
        <fullName evidence="6">G3651 protein</fullName>
    </submittedName>
</protein>